<accession>A0ABR2J0A1</accession>
<feature type="chain" id="PRO_5047011107" description="Lecithin:cholesterol acyltransferase family protein" evidence="1">
    <location>
        <begin position="17"/>
        <end position="475"/>
    </location>
</feature>
<keyword evidence="3" id="KW-1185">Reference proteome</keyword>
<gene>
    <name evidence="2" type="ORF">M9Y10_007052</name>
</gene>
<organism evidence="2 3">
    <name type="scientific">Tritrichomonas musculus</name>
    <dbReference type="NCBI Taxonomy" id="1915356"/>
    <lineage>
        <taxon>Eukaryota</taxon>
        <taxon>Metamonada</taxon>
        <taxon>Parabasalia</taxon>
        <taxon>Tritrichomonadida</taxon>
        <taxon>Tritrichomonadidae</taxon>
        <taxon>Tritrichomonas</taxon>
    </lineage>
</organism>
<evidence type="ECO:0000313" key="3">
    <source>
        <dbReference type="Proteomes" id="UP001470230"/>
    </source>
</evidence>
<dbReference type="InterPro" id="IPR003386">
    <property type="entry name" value="LACT/PDAT_acylTrfase"/>
</dbReference>
<name>A0ABR2J0A1_9EUKA</name>
<sequence>MVFFFLHTLFAISISAKNPVLLVPGLFGSNLYISYDEDVDVPWFCPKKMNDELLWISTKLVLPPFINCITYLSELKFDNETQKLKNYHNVNITVKDFGRHTSVDYIVKNQIKYKNYDVQKPKSKLSFVDNFGSLIKFFVKNGYELGKNLFASPYDWRLAPLFVDDFWIKFRNQIENAYHLSNGQKVTLLGYSMGCFMIQQFLASEKLLKQNKDKMINGRKVYTAIKDENATISQEWIDKYIEKVVFLAPSLSGTLKVYDSMQRRFSPLVPFLRTKSVADMTTSTHGIYSHWPNLEVFKGLYLVRAPDGKNYTVEQLRDLVYNYSNISTEFVPIMDISIDLQRNAPIDIGEKIPLAIIYNSKIPTTSFLDYKNGWNHDPIRILNGKGDGTIPSRGIKYICDNWKAEKRRLICIDIEKDDSGKFKHGKLPSNPVVLDVIYNMTVDNLDGIDKQWWMEIGKSELHLENDKLDLSRNEL</sequence>
<evidence type="ECO:0000256" key="1">
    <source>
        <dbReference type="SAM" id="SignalP"/>
    </source>
</evidence>
<reference evidence="2 3" key="1">
    <citation type="submission" date="2024-04" db="EMBL/GenBank/DDBJ databases">
        <title>Tritrichomonas musculus Genome.</title>
        <authorList>
            <person name="Alves-Ferreira E."/>
            <person name="Grigg M."/>
            <person name="Lorenzi H."/>
            <person name="Galac M."/>
        </authorList>
    </citation>
    <scope>NUCLEOTIDE SEQUENCE [LARGE SCALE GENOMIC DNA]</scope>
    <source>
        <strain evidence="2 3">EAF2021</strain>
    </source>
</reference>
<dbReference type="Proteomes" id="UP001470230">
    <property type="component" value="Unassembled WGS sequence"/>
</dbReference>
<comment type="caution">
    <text evidence="2">The sequence shown here is derived from an EMBL/GenBank/DDBJ whole genome shotgun (WGS) entry which is preliminary data.</text>
</comment>
<dbReference type="Pfam" id="PF02450">
    <property type="entry name" value="LCAT"/>
    <property type="match status" value="1"/>
</dbReference>
<dbReference type="EMBL" id="JAPFFF010000013">
    <property type="protein sequence ID" value="KAK8871332.1"/>
    <property type="molecule type" value="Genomic_DNA"/>
</dbReference>
<protein>
    <recommendedName>
        <fullName evidence="4">Lecithin:cholesterol acyltransferase family protein</fullName>
    </recommendedName>
</protein>
<keyword evidence="1" id="KW-0732">Signal</keyword>
<feature type="signal peptide" evidence="1">
    <location>
        <begin position="1"/>
        <end position="16"/>
    </location>
</feature>
<dbReference type="Gene3D" id="3.40.50.1820">
    <property type="entry name" value="alpha/beta hydrolase"/>
    <property type="match status" value="1"/>
</dbReference>
<dbReference type="PANTHER" id="PTHR11440">
    <property type="entry name" value="LECITHIN-CHOLESTEROL ACYLTRANSFERASE-RELATED"/>
    <property type="match status" value="1"/>
</dbReference>
<proteinExistence type="predicted"/>
<dbReference type="InterPro" id="IPR029058">
    <property type="entry name" value="AB_hydrolase_fold"/>
</dbReference>
<evidence type="ECO:0008006" key="4">
    <source>
        <dbReference type="Google" id="ProtNLM"/>
    </source>
</evidence>
<evidence type="ECO:0000313" key="2">
    <source>
        <dbReference type="EMBL" id="KAK8871332.1"/>
    </source>
</evidence>
<dbReference type="SUPFAM" id="SSF53474">
    <property type="entry name" value="alpha/beta-Hydrolases"/>
    <property type="match status" value="1"/>
</dbReference>